<evidence type="ECO:0000313" key="8">
    <source>
        <dbReference type="EMBL" id="SCV03701.1"/>
    </source>
</evidence>
<dbReference type="GO" id="GO:0016020">
    <property type="term" value="C:membrane"/>
    <property type="evidence" value="ECO:0007669"/>
    <property type="project" value="UniProtKB-SubCell"/>
</dbReference>
<comment type="similarity">
    <text evidence="2 7">Belongs to the peroxisomal membrane protein PXMP2/4 family.</text>
</comment>
<dbReference type="STRING" id="1230905.A0A1G4KGM1"/>
<dbReference type="OrthoDB" id="430207at2759"/>
<evidence type="ECO:0000256" key="5">
    <source>
        <dbReference type="ARBA" id="ARBA00023136"/>
    </source>
</evidence>
<dbReference type="PANTHER" id="PTHR11266:SF17">
    <property type="entry name" value="PROTEIN MPV17"/>
    <property type="match status" value="1"/>
</dbReference>
<evidence type="ECO:0000256" key="3">
    <source>
        <dbReference type="ARBA" id="ARBA00022692"/>
    </source>
</evidence>
<dbReference type="EMBL" id="LT598468">
    <property type="protein sequence ID" value="SCV03701.1"/>
    <property type="molecule type" value="Genomic_DNA"/>
</dbReference>
<gene>
    <name evidence="8" type="ORF">LAMI_0H10264G</name>
</gene>
<keyword evidence="9" id="KW-1185">Reference proteome</keyword>
<accession>A0A1G4KGM1</accession>
<dbReference type="AlphaFoldDB" id="A0A1G4KGM1"/>
<reference evidence="9" key="1">
    <citation type="submission" date="2016-03" db="EMBL/GenBank/DDBJ databases">
        <authorList>
            <person name="Devillers H."/>
        </authorList>
    </citation>
    <scope>NUCLEOTIDE SEQUENCE [LARGE SCALE GENOMIC DNA]</scope>
</reference>
<name>A0A1G4KGM1_9SACH</name>
<sequence length="199" mass="22491">MSSLLKFYTSSLQKNPKTTNAIMTGSLFGIGDAVAQIYFPAGSSQGKYDTARTLRAVAFGSLVFSFIGDKWYKILNTRIGFKDRPATHWSNLLLRVGTDQAVFAPLAAPLYFGVLTLMEGRPLSAARRKISDNWWETLKTNWMVWPWVQLANFSLVPVQHRLLTVNVVAIFWNTYLSFRNAKTTDPSHKLPVQYPPMPE</sequence>
<protein>
    <recommendedName>
        <fullName evidence="6">Protein SYM1</fullName>
    </recommendedName>
</protein>
<dbReference type="GO" id="GO:0005739">
    <property type="term" value="C:mitochondrion"/>
    <property type="evidence" value="ECO:0007669"/>
    <property type="project" value="TreeGrafter"/>
</dbReference>
<dbReference type="InterPro" id="IPR007248">
    <property type="entry name" value="Mpv17_PMP22"/>
</dbReference>
<evidence type="ECO:0000256" key="7">
    <source>
        <dbReference type="RuleBase" id="RU363053"/>
    </source>
</evidence>
<keyword evidence="3" id="KW-0812">Transmembrane</keyword>
<evidence type="ECO:0000256" key="2">
    <source>
        <dbReference type="ARBA" id="ARBA00006824"/>
    </source>
</evidence>
<evidence type="ECO:0000256" key="4">
    <source>
        <dbReference type="ARBA" id="ARBA00022989"/>
    </source>
</evidence>
<dbReference type="Pfam" id="PF04117">
    <property type="entry name" value="Mpv17_PMP22"/>
    <property type="match status" value="1"/>
</dbReference>
<comment type="subcellular location">
    <subcellularLocation>
        <location evidence="1">Membrane</location>
        <topology evidence="1">Multi-pass membrane protein</topology>
    </subcellularLocation>
</comment>
<proteinExistence type="inferred from homology"/>
<evidence type="ECO:0000313" key="9">
    <source>
        <dbReference type="Proteomes" id="UP000191024"/>
    </source>
</evidence>
<evidence type="ECO:0000256" key="1">
    <source>
        <dbReference type="ARBA" id="ARBA00004141"/>
    </source>
</evidence>
<organism evidence="8 9">
    <name type="scientific">Lachancea mirantina</name>
    <dbReference type="NCBI Taxonomy" id="1230905"/>
    <lineage>
        <taxon>Eukaryota</taxon>
        <taxon>Fungi</taxon>
        <taxon>Dikarya</taxon>
        <taxon>Ascomycota</taxon>
        <taxon>Saccharomycotina</taxon>
        <taxon>Saccharomycetes</taxon>
        <taxon>Saccharomycetales</taxon>
        <taxon>Saccharomycetaceae</taxon>
        <taxon>Lachancea</taxon>
    </lineage>
</organism>
<dbReference type="PANTHER" id="PTHR11266">
    <property type="entry name" value="PEROXISOMAL MEMBRANE PROTEIN 2, PXMP2 MPV17"/>
    <property type="match status" value="1"/>
</dbReference>
<dbReference type="Proteomes" id="UP000191024">
    <property type="component" value="Chromosome H"/>
</dbReference>
<evidence type="ECO:0000256" key="6">
    <source>
        <dbReference type="ARBA" id="ARBA00039302"/>
    </source>
</evidence>
<keyword evidence="4" id="KW-1133">Transmembrane helix</keyword>
<keyword evidence="5" id="KW-0472">Membrane</keyword>